<feature type="compositionally biased region" description="Polar residues" evidence="1">
    <location>
        <begin position="12"/>
        <end position="28"/>
    </location>
</feature>
<reference evidence="2 3" key="1">
    <citation type="journal article" date="2015" name="Genome Announc.">
        <title>Draft Genome Sequence and Gene Annotation of the Entomopathogenic Fungus Verticillium hemipterigenum.</title>
        <authorList>
            <person name="Horn F."/>
            <person name="Habel A."/>
            <person name="Scharf D.H."/>
            <person name="Dworschak J."/>
            <person name="Brakhage A.A."/>
            <person name="Guthke R."/>
            <person name="Hertweck C."/>
            <person name="Linde J."/>
        </authorList>
    </citation>
    <scope>NUCLEOTIDE SEQUENCE [LARGE SCALE GENOMIC DNA]</scope>
</reference>
<feature type="region of interest" description="Disordered" evidence="1">
    <location>
        <begin position="1"/>
        <end position="151"/>
    </location>
</feature>
<dbReference type="EMBL" id="CDHN01000001">
    <property type="protein sequence ID" value="CEJ80901.1"/>
    <property type="molecule type" value="Genomic_DNA"/>
</dbReference>
<dbReference type="STRING" id="1531966.A0A0A1SS26"/>
<dbReference type="AlphaFoldDB" id="A0A0A1SS26"/>
<evidence type="ECO:0000313" key="2">
    <source>
        <dbReference type="EMBL" id="CEJ80901.1"/>
    </source>
</evidence>
<accession>A0A0A1SS26</accession>
<feature type="compositionally biased region" description="Basic residues" evidence="1">
    <location>
        <begin position="1"/>
        <end position="11"/>
    </location>
</feature>
<dbReference type="Proteomes" id="UP000039046">
    <property type="component" value="Unassembled WGS sequence"/>
</dbReference>
<feature type="compositionally biased region" description="Basic and acidic residues" evidence="1">
    <location>
        <begin position="29"/>
        <end position="40"/>
    </location>
</feature>
<organism evidence="2 3">
    <name type="scientific">[Torrubiella] hemipterigena</name>
    <dbReference type="NCBI Taxonomy" id="1531966"/>
    <lineage>
        <taxon>Eukaryota</taxon>
        <taxon>Fungi</taxon>
        <taxon>Dikarya</taxon>
        <taxon>Ascomycota</taxon>
        <taxon>Pezizomycotina</taxon>
        <taxon>Sordariomycetes</taxon>
        <taxon>Hypocreomycetidae</taxon>
        <taxon>Hypocreales</taxon>
        <taxon>Clavicipitaceae</taxon>
        <taxon>Clavicipitaceae incertae sedis</taxon>
        <taxon>'Torrubiella' clade</taxon>
    </lineage>
</organism>
<gene>
    <name evidence="2" type="ORF">VHEMI01058</name>
</gene>
<sequence length="221" mass="23591">MKRLRRIRATKRNSQAMGTLETIMSTSRSSEEDKSAKRSAAELSEEVQGRAARKRSDSASVSHPSAPGTPDAQASGEEVYANDRNTLARRSSTTLALLEGAKPAPQDESRKASVVPVGEPAIPQPSTSLLEITTSPSKRPAERETPITGLPRSDVFKDLLLQQHTQTDGFASTNGAAAPGLLSSLTGWIPWTSSEPDGLGKAELSLRDLLKSSDSKNKLAE</sequence>
<name>A0A0A1SS26_9HYPO</name>
<dbReference type="HOGENOM" id="CLU_1251450_0_0_1"/>
<keyword evidence="3" id="KW-1185">Reference proteome</keyword>
<evidence type="ECO:0000313" key="3">
    <source>
        <dbReference type="Proteomes" id="UP000039046"/>
    </source>
</evidence>
<feature type="compositionally biased region" description="Polar residues" evidence="1">
    <location>
        <begin position="124"/>
        <end position="137"/>
    </location>
</feature>
<proteinExistence type="predicted"/>
<evidence type="ECO:0000256" key="1">
    <source>
        <dbReference type="SAM" id="MobiDB-lite"/>
    </source>
</evidence>
<protein>
    <submittedName>
        <fullName evidence="2">Uncharacterized protein</fullName>
    </submittedName>
</protein>
<feature type="compositionally biased region" description="Polar residues" evidence="1">
    <location>
        <begin position="83"/>
        <end position="95"/>
    </location>
</feature>